<dbReference type="NCBIfam" id="NF003717">
    <property type="entry name" value="PRK05327.1"/>
    <property type="match status" value="1"/>
</dbReference>
<dbReference type="HAMAP" id="MF_01306_B">
    <property type="entry name" value="Ribosomal_uS4_B"/>
    <property type="match status" value="1"/>
</dbReference>
<dbReference type="InterPro" id="IPR005709">
    <property type="entry name" value="Ribosomal_uS4_bac-type"/>
</dbReference>
<dbReference type="Gene3D" id="3.10.290.10">
    <property type="entry name" value="RNA-binding S4 domain"/>
    <property type="match status" value="1"/>
</dbReference>
<dbReference type="PANTHER" id="PTHR11831">
    <property type="entry name" value="30S 40S RIBOSOMAL PROTEIN"/>
    <property type="match status" value="1"/>
</dbReference>
<dbReference type="Gene3D" id="1.10.1050.10">
    <property type="entry name" value="Ribosomal Protein S4 Delta 41, Chain A, domain 1"/>
    <property type="match status" value="1"/>
</dbReference>
<dbReference type="Proteomes" id="UP000033054">
    <property type="component" value="Chromosome"/>
</dbReference>
<comment type="similarity">
    <text evidence="1 7">Belongs to the universal ribosomal protein uS4 family.</text>
</comment>
<dbReference type="InterPro" id="IPR036986">
    <property type="entry name" value="S4_RNA-bd_sf"/>
</dbReference>
<dbReference type="OrthoDB" id="9803672at2"/>
<accession>A0A0E3VA32</accession>
<dbReference type="AlphaFoldDB" id="A0A0E3VA32"/>
<evidence type="ECO:0000256" key="6">
    <source>
        <dbReference type="ARBA" id="ARBA00035254"/>
    </source>
</evidence>
<dbReference type="GO" id="GO:0003735">
    <property type="term" value="F:structural constituent of ribosome"/>
    <property type="evidence" value="ECO:0007669"/>
    <property type="project" value="InterPro"/>
</dbReference>
<dbReference type="InterPro" id="IPR001912">
    <property type="entry name" value="Ribosomal_uS4_N"/>
</dbReference>
<dbReference type="KEGG" id="srd:SD10_25385"/>
<feature type="domain" description="RNA-binding S4" evidence="9">
    <location>
        <begin position="92"/>
        <end position="156"/>
    </location>
</feature>
<dbReference type="PATRIC" id="fig|1379870.5.peg.5491"/>
<evidence type="ECO:0000313" key="12">
    <source>
        <dbReference type="Proteomes" id="UP000033054"/>
    </source>
</evidence>
<protein>
    <recommendedName>
        <fullName evidence="6 7">Small ribosomal subunit protein uS4</fullName>
    </recommendedName>
</protein>
<name>A0A0E3VA32_9BACT</name>
<keyword evidence="2 7" id="KW-0699">rRNA-binding</keyword>
<evidence type="ECO:0000256" key="8">
    <source>
        <dbReference type="SAM" id="MobiDB-lite"/>
    </source>
</evidence>
<dbReference type="InterPro" id="IPR022801">
    <property type="entry name" value="Ribosomal_uS4"/>
</dbReference>
<evidence type="ECO:0000256" key="4">
    <source>
        <dbReference type="ARBA" id="ARBA00022980"/>
    </source>
</evidence>
<dbReference type="InterPro" id="IPR002942">
    <property type="entry name" value="S4_RNA-bd"/>
</dbReference>
<keyword evidence="4 7" id="KW-0689">Ribosomal protein</keyword>
<organism evidence="11 12">
    <name type="scientific">Spirosoma radiotolerans</name>
    <dbReference type="NCBI Taxonomy" id="1379870"/>
    <lineage>
        <taxon>Bacteria</taxon>
        <taxon>Pseudomonadati</taxon>
        <taxon>Bacteroidota</taxon>
        <taxon>Cytophagia</taxon>
        <taxon>Cytophagales</taxon>
        <taxon>Cytophagaceae</taxon>
        <taxon>Spirosoma</taxon>
    </lineage>
</organism>
<keyword evidence="12" id="KW-1185">Reference proteome</keyword>
<dbReference type="Pfam" id="PF01479">
    <property type="entry name" value="S4"/>
    <property type="match status" value="1"/>
</dbReference>
<feature type="region of interest" description="Disordered" evidence="8">
    <location>
        <begin position="15"/>
        <end position="42"/>
    </location>
</feature>
<evidence type="ECO:0000256" key="3">
    <source>
        <dbReference type="ARBA" id="ARBA00022884"/>
    </source>
</evidence>
<dbReference type="HOGENOM" id="CLU_092403_0_2_10"/>
<dbReference type="SMART" id="SM00363">
    <property type="entry name" value="S4"/>
    <property type="match status" value="1"/>
</dbReference>
<proteinExistence type="inferred from homology"/>
<evidence type="ECO:0000256" key="2">
    <source>
        <dbReference type="ARBA" id="ARBA00022730"/>
    </source>
</evidence>
<sequence length="201" mass="22992">MARYIGPKAKISRKFGEPIMGPSKALQKKNYGPGMHGRGRKRKQSEYALQLLEKQKVKYTYGILERQFRALFHRAQVREGITGENLLKLCEARLDNTVYRLGIASSRRAARQLVSHKHIIVDGEVVNIPSYSLKPGQLIGVREKSKSLEAVASSLSARNTKRYNWVEWDGQELVGKFISYPERDQIPENFNEQAIVELYSK</sequence>
<gene>
    <name evidence="7" type="primary">rpsD</name>
    <name evidence="11" type="ORF">SD10_25385</name>
</gene>
<dbReference type="Pfam" id="PF00163">
    <property type="entry name" value="Ribosomal_S4"/>
    <property type="match status" value="1"/>
</dbReference>
<feature type="domain" description="Small ribosomal subunit protein uS4 N-terminal" evidence="10">
    <location>
        <begin position="3"/>
        <end position="91"/>
    </location>
</feature>
<dbReference type="STRING" id="1379870.SD10_25385"/>
<evidence type="ECO:0000256" key="5">
    <source>
        <dbReference type="ARBA" id="ARBA00023274"/>
    </source>
</evidence>
<dbReference type="GO" id="GO:0006412">
    <property type="term" value="P:translation"/>
    <property type="evidence" value="ECO:0007669"/>
    <property type="project" value="UniProtKB-UniRule"/>
</dbReference>
<keyword evidence="3 7" id="KW-0694">RNA-binding</keyword>
<comment type="function">
    <text evidence="7">With S5 and S12 plays an important role in translational accuracy.</text>
</comment>
<evidence type="ECO:0000259" key="10">
    <source>
        <dbReference type="SMART" id="SM01390"/>
    </source>
</evidence>
<dbReference type="NCBIfam" id="TIGR01017">
    <property type="entry name" value="rpsD_bact"/>
    <property type="match status" value="1"/>
</dbReference>
<dbReference type="SMART" id="SM01390">
    <property type="entry name" value="Ribosomal_S4"/>
    <property type="match status" value="1"/>
</dbReference>
<evidence type="ECO:0000313" key="11">
    <source>
        <dbReference type="EMBL" id="AKD57731.1"/>
    </source>
</evidence>
<dbReference type="RefSeq" id="WP_046577851.1">
    <property type="nucleotide sequence ID" value="NZ_CP010429.1"/>
</dbReference>
<dbReference type="SUPFAM" id="SSF55174">
    <property type="entry name" value="Alpha-L RNA-binding motif"/>
    <property type="match status" value="1"/>
</dbReference>
<evidence type="ECO:0000259" key="9">
    <source>
        <dbReference type="SMART" id="SM00363"/>
    </source>
</evidence>
<dbReference type="PANTHER" id="PTHR11831:SF4">
    <property type="entry name" value="SMALL RIBOSOMAL SUBUNIT PROTEIN US4M"/>
    <property type="match status" value="1"/>
</dbReference>
<dbReference type="PROSITE" id="PS50889">
    <property type="entry name" value="S4"/>
    <property type="match status" value="1"/>
</dbReference>
<comment type="subunit">
    <text evidence="7">Part of the 30S ribosomal subunit. Contacts protein S5. The interaction surface between S4 and S5 is involved in control of translational fidelity.</text>
</comment>
<dbReference type="GO" id="GO:0019843">
    <property type="term" value="F:rRNA binding"/>
    <property type="evidence" value="ECO:0007669"/>
    <property type="project" value="UniProtKB-UniRule"/>
</dbReference>
<reference evidence="11 12" key="1">
    <citation type="journal article" date="2014" name="Curr. Microbiol.">
        <title>Spirosoma radiotolerans sp. nov., a gamma-radiation-resistant bacterium isolated from gamma ray-irradiated soil.</title>
        <authorList>
            <person name="Lee J.J."/>
            <person name="Srinivasan S."/>
            <person name="Lim S."/>
            <person name="Joe M."/>
            <person name="Im S."/>
            <person name="Bae S.I."/>
            <person name="Park K.R."/>
            <person name="Han J.H."/>
            <person name="Park S.H."/>
            <person name="Joo B.M."/>
            <person name="Park S.J."/>
            <person name="Kim M.K."/>
        </authorList>
    </citation>
    <scope>NUCLEOTIDE SEQUENCE [LARGE SCALE GENOMIC DNA]</scope>
    <source>
        <strain evidence="11 12">DG5A</strain>
    </source>
</reference>
<keyword evidence="5 7" id="KW-0687">Ribonucleoprotein</keyword>
<dbReference type="EMBL" id="CP010429">
    <property type="protein sequence ID" value="AKD57731.1"/>
    <property type="molecule type" value="Genomic_DNA"/>
</dbReference>
<dbReference type="GO" id="GO:0042274">
    <property type="term" value="P:ribosomal small subunit biogenesis"/>
    <property type="evidence" value="ECO:0007669"/>
    <property type="project" value="TreeGrafter"/>
</dbReference>
<evidence type="ECO:0000256" key="7">
    <source>
        <dbReference type="HAMAP-Rule" id="MF_01306"/>
    </source>
</evidence>
<dbReference type="GO" id="GO:0015935">
    <property type="term" value="C:small ribosomal subunit"/>
    <property type="evidence" value="ECO:0007669"/>
    <property type="project" value="InterPro"/>
</dbReference>
<comment type="function">
    <text evidence="7">One of the primary rRNA binding proteins, it binds directly to 16S rRNA where it nucleates assembly of the body of the 30S subunit.</text>
</comment>
<evidence type="ECO:0000256" key="1">
    <source>
        <dbReference type="ARBA" id="ARBA00007465"/>
    </source>
</evidence>
<dbReference type="FunFam" id="3.10.290.10:FF:000001">
    <property type="entry name" value="30S ribosomal protein S4"/>
    <property type="match status" value="1"/>
</dbReference>
<dbReference type="CDD" id="cd00165">
    <property type="entry name" value="S4"/>
    <property type="match status" value="1"/>
</dbReference>